<dbReference type="WormBase" id="CBG20516">
    <property type="protein sequence ID" value="CBP49074"/>
    <property type="gene ID" value="WBGene00039486"/>
</dbReference>
<reference evidence="1 2" key="1">
    <citation type="journal article" date="2003" name="PLoS Biol.">
        <title>The genome sequence of Caenorhabditis briggsae: a platform for comparative genomics.</title>
        <authorList>
            <person name="Stein L.D."/>
            <person name="Bao Z."/>
            <person name="Blasiar D."/>
            <person name="Blumenthal T."/>
            <person name="Brent M.R."/>
            <person name="Chen N."/>
            <person name="Chinwalla A."/>
            <person name="Clarke L."/>
            <person name="Clee C."/>
            <person name="Coghlan A."/>
            <person name="Coulson A."/>
            <person name="D'Eustachio P."/>
            <person name="Fitch D.H."/>
            <person name="Fulton L.A."/>
            <person name="Fulton R.E."/>
            <person name="Griffiths-Jones S."/>
            <person name="Harris T.W."/>
            <person name="Hillier L.W."/>
            <person name="Kamath R."/>
            <person name="Kuwabara P.E."/>
            <person name="Mardis E.R."/>
            <person name="Marra M.A."/>
            <person name="Miner T.L."/>
            <person name="Minx P."/>
            <person name="Mullikin J.C."/>
            <person name="Plumb R.W."/>
            <person name="Rogers J."/>
            <person name="Schein J.E."/>
            <person name="Sohrmann M."/>
            <person name="Spieth J."/>
            <person name="Stajich J.E."/>
            <person name="Wei C."/>
            <person name="Willey D."/>
            <person name="Wilson R.K."/>
            <person name="Durbin R."/>
            <person name="Waterston R.H."/>
        </authorList>
    </citation>
    <scope>NUCLEOTIDE SEQUENCE [LARGE SCALE GENOMIC DNA]</scope>
    <source>
        <strain evidence="1 2">AF16</strain>
    </source>
</reference>
<name>A8XXZ6_CAEBR</name>
<sequence>MFLQNLRQRSISTEELLVFLHRPIVNSDSRQPCHRSTMLLHDRGRRERVAYAMQNDAVEEILRTGSYVELTLWVQIVEKAEKIVVDKIKENLEENANVV</sequence>
<keyword evidence="2" id="KW-1185">Reference proteome</keyword>
<evidence type="ECO:0000313" key="2">
    <source>
        <dbReference type="Proteomes" id="UP000008549"/>
    </source>
</evidence>
<organism evidence="1 2">
    <name type="scientific">Caenorhabditis briggsae</name>
    <dbReference type="NCBI Taxonomy" id="6238"/>
    <lineage>
        <taxon>Eukaryota</taxon>
        <taxon>Metazoa</taxon>
        <taxon>Ecdysozoa</taxon>
        <taxon>Nematoda</taxon>
        <taxon>Chromadorea</taxon>
        <taxon>Rhabditida</taxon>
        <taxon>Rhabditina</taxon>
        <taxon>Rhabditomorpha</taxon>
        <taxon>Rhabditoidea</taxon>
        <taxon>Rhabditidae</taxon>
        <taxon>Peloderinae</taxon>
        <taxon>Caenorhabditis</taxon>
    </lineage>
</organism>
<dbReference type="RefSeq" id="XP_002647763.1">
    <property type="nucleotide sequence ID" value="XM_002647717.1"/>
</dbReference>
<dbReference type="KEGG" id="cbr:CBG_20516"/>
<evidence type="ECO:0000313" key="3">
    <source>
        <dbReference type="WormBase" id="CBG20516"/>
    </source>
</evidence>
<proteinExistence type="predicted"/>
<dbReference type="AlphaFoldDB" id="A8XXZ6"/>
<dbReference type="Proteomes" id="UP000008549">
    <property type="component" value="Unassembled WGS sequence"/>
</dbReference>
<evidence type="ECO:0000313" key="1">
    <source>
        <dbReference type="EMBL" id="CAP37515.1"/>
    </source>
</evidence>
<dbReference type="GeneID" id="8589761"/>
<accession>A8XXZ6</accession>
<reference evidence="1 2" key="2">
    <citation type="journal article" date="2011" name="PLoS Genet.">
        <title>Caenorhabditis briggsae recombinant inbred line genotypes reveal inter-strain incompatibility and the evolution of recombination.</title>
        <authorList>
            <person name="Ross J.A."/>
            <person name="Koboldt D.C."/>
            <person name="Staisch J.E."/>
            <person name="Chamberlin H.M."/>
            <person name="Gupta B.P."/>
            <person name="Miller R.D."/>
            <person name="Baird S.E."/>
            <person name="Haag E.S."/>
        </authorList>
    </citation>
    <scope>NUCLEOTIDE SEQUENCE [LARGE SCALE GENOMIC DNA]</scope>
    <source>
        <strain evidence="1 2">AF16</strain>
    </source>
</reference>
<dbReference type="EMBL" id="HE601134">
    <property type="protein sequence ID" value="CAP37515.1"/>
    <property type="molecule type" value="Genomic_DNA"/>
</dbReference>
<dbReference type="HOGENOM" id="CLU_2322485_0_0_1"/>
<dbReference type="InParanoid" id="A8XXZ6"/>
<dbReference type="CTD" id="8589761"/>
<protein>
    <submittedName>
        <fullName evidence="1">Protein CBG20516</fullName>
    </submittedName>
</protein>
<gene>
    <name evidence="1 3" type="ORF">CBG20516</name>
    <name evidence="1" type="ORF">CBG_20516</name>
</gene>